<evidence type="ECO:0000256" key="5">
    <source>
        <dbReference type="ARBA" id="ARBA00093797"/>
    </source>
</evidence>
<name>A0A7U8GR88_NEPCE</name>
<dbReference type="OrthoDB" id="9992449at2"/>
<sequence>MKSVKERLATAIQQSEQMLELAREEEWDKVEEIQKQHSTLITDLASANFEENDIHDARKAIENIQKLDQQTEALAQIRKEQIVKEKQQQDKADKMKKAFGAFK</sequence>
<dbReference type="Pfam" id="PF05400">
    <property type="entry name" value="FliT"/>
    <property type="match status" value="1"/>
</dbReference>
<evidence type="ECO:0000256" key="1">
    <source>
        <dbReference type="ARBA" id="ARBA00004514"/>
    </source>
</evidence>
<gene>
    <name evidence="7" type="ORF">MED92_17142</name>
</gene>
<keyword evidence="4" id="KW-0143">Chaperone</keyword>
<keyword evidence="6" id="KW-0175">Coiled coil</keyword>
<comment type="caution">
    <text evidence="7">The sequence shown here is derived from an EMBL/GenBank/DDBJ whole genome shotgun (WGS) entry which is preliminary data.</text>
</comment>
<evidence type="ECO:0000313" key="7">
    <source>
        <dbReference type="EMBL" id="EAR60086.1"/>
    </source>
</evidence>
<keyword evidence="2" id="KW-0963">Cytoplasm</keyword>
<dbReference type="InterPro" id="IPR008622">
    <property type="entry name" value="FliT"/>
</dbReference>
<comment type="subcellular location">
    <subcellularLocation>
        <location evidence="1">Cytoplasm</location>
        <location evidence="1">Cytosol</location>
    </subcellularLocation>
</comment>
<dbReference type="Proteomes" id="UP000002171">
    <property type="component" value="Unassembled WGS sequence"/>
</dbReference>
<dbReference type="AlphaFoldDB" id="A0A7U8GR88"/>
<evidence type="ECO:0000256" key="4">
    <source>
        <dbReference type="ARBA" id="ARBA00023186"/>
    </source>
</evidence>
<evidence type="ECO:0000313" key="8">
    <source>
        <dbReference type="Proteomes" id="UP000002171"/>
    </source>
</evidence>
<keyword evidence="3" id="KW-1005">Bacterial flagellum biogenesis</keyword>
<dbReference type="RefSeq" id="WP_007021093.1">
    <property type="nucleotide sequence ID" value="NZ_CH724125.1"/>
</dbReference>
<keyword evidence="8" id="KW-1185">Reference proteome</keyword>
<evidence type="ECO:0000256" key="6">
    <source>
        <dbReference type="SAM" id="Coils"/>
    </source>
</evidence>
<dbReference type="GO" id="GO:0044781">
    <property type="term" value="P:bacterial-type flagellum organization"/>
    <property type="evidence" value="ECO:0007669"/>
    <property type="project" value="UniProtKB-KW"/>
</dbReference>
<dbReference type="EMBL" id="AAOW01000024">
    <property type="protein sequence ID" value="EAR60086.1"/>
    <property type="molecule type" value="Genomic_DNA"/>
</dbReference>
<evidence type="ECO:0000256" key="3">
    <source>
        <dbReference type="ARBA" id="ARBA00022795"/>
    </source>
</evidence>
<dbReference type="Gene3D" id="1.20.58.380">
    <property type="entry name" value="Flagellar protein flit"/>
    <property type="match status" value="1"/>
</dbReference>
<protein>
    <recommendedName>
        <fullName evidence="5">Flagellar protein FliT</fullName>
    </recommendedName>
</protein>
<proteinExistence type="predicted"/>
<accession>A0A7U8GR88</accession>
<feature type="coiled-coil region" evidence="6">
    <location>
        <begin position="5"/>
        <end position="67"/>
    </location>
</feature>
<evidence type="ECO:0000256" key="2">
    <source>
        <dbReference type="ARBA" id="ARBA00022490"/>
    </source>
</evidence>
<reference evidence="7 8" key="1">
    <citation type="submission" date="2006-02" db="EMBL/GenBank/DDBJ databases">
        <authorList>
            <person name="Pinhassi J."/>
            <person name="Pedros-Alio C."/>
            <person name="Ferriera S."/>
            <person name="Johnson J."/>
            <person name="Kravitz S."/>
            <person name="Halpern A."/>
            <person name="Remington K."/>
            <person name="Beeson K."/>
            <person name="Tran B."/>
            <person name="Rogers Y.-H."/>
            <person name="Friedman R."/>
            <person name="Venter J.C."/>
        </authorList>
    </citation>
    <scope>NUCLEOTIDE SEQUENCE [LARGE SCALE GENOMIC DNA]</scope>
    <source>
        <strain evidence="7 8">MED92</strain>
    </source>
</reference>
<organism evidence="7 8">
    <name type="scientific">Neptuniibacter caesariensis</name>
    <dbReference type="NCBI Taxonomy" id="207954"/>
    <lineage>
        <taxon>Bacteria</taxon>
        <taxon>Pseudomonadati</taxon>
        <taxon>Pseudomonadota</taxon>
        <taxon>Gammaproteobacteria</taxon>
        <taxon>Oceanospirillales</taxon>
        <taxon>Oceanospirillaceae</taxon>
        <taxon>Neptuniibacter</taxon>
    </lineage>
</organism>